<dbReference type="STRING" id="2903.R1D4D2"/>
<dbReference type="KEGG" id="ehx:EMIHUDRAFT_123177"/>
<name>A0A0D3K2A2_EMIH1</name>
<dbReference type="GeneID" id="17275161"/>
<dbReference type="PANTHER" id="PTHR33835">
    <property type="entry name" value="YALI0C07656P"/>
    <property type="match status" value="1"/>
</dbReference>
<protein>
    <recommendedName>
        <fullName evidence="4">Metallo-beta-lactamase domain-containing protein</fullName>
    </recommendedName>
</protein>
<evidence type="ECO:0000256" key="1">
    <source>
        <dbReference type="SAM" id="MobiDB-lite"/>
    </source>
</evidence>
<dbReference type="Pfam" id="PF14234">
    <property type="entry name" value="DUF4336"/>
    <property type="match status" value="1"/>
</dbReference>
<dbReference type="EnsemblProtists" id="EOD29887">
    <property type="protein sequence ID" value="EOD29887"/>
    <property type="gene ID" value="EMIHUDRAFT_123177"/>
</dbReference>
<dbReference type="AlphaFoldDB" id="A0A0D3K2A2"/>
<proteinExistence type="predicted"/>
<dbReference type="Proteomes" id="UP000013827">
    <property type="component" value="Unassembled WGS sequence"/>
</dbReference>
<dbReference type="RefSeq" id="XP_005782316.1">
    <property type="nucleotide sequence ID" value="XM_005782259.1"/>
</dbReference>
<dbReference type="PaxDb" id="2903-EOD29887"/>
<dbReference type="PANTHER" id="PTHR33835:SF2">
    <property type="entry name" value="LYSINE-TRNA LIGASE"/>
    <property type="match status" value="1"/>
</dbReference>
<dbReference type="HOGENOM" id="CLU_1656734_0_0_1"/>
<evidence type="ECO:0000313" key="2">
    <source>
        <dbReference type="EnsemblProtists" id="EOD29887"/>
    </source>
</evidence>
<accession>A0A0D3K2A2</accession>
<evidence type="ECO:0008006" key="4">
    <source>
        <dbReference type="Google" id="ProtNLM"/>
    </source>
</evidence>
<organism evidence="2 3">
    <name type="scientific">Emiliania huxleyi (strain CCMP1516)</name>
    <dbReference type="NCBI Taxonomy" id="280463"/>
    <lineage>
        <taxon>Eukaryota</taxon>
        <taxon>Haptista</taxon>
        <taxon>Haptophyta</taxon>
        <taxon>Prymnesiophyceae</taxon>
        <taxon>Isochrysidales</taxon>
        <taxon>Noelaerhabdaceae</taxon>
        <taxon>Emiliania</taxon>
    </lineage>
</organism>
<reference evidence="2" key="2">
    <citation type="submission" date="2024-10" db="UniProtKB">
        <authorList>
            <consortium name="EnsemblProtists"/>
        </authorList>
    </citation>
    <scope>IDENTIFICATION</scope>
</reference>
<dbReference type="InterPro" id="IPR025638">
    <property type="entry name" value="DUF4336"/>
</dbReference>
<evidence type="ECO:0000313" key="3">
    <source>
        <dbReference type="Proteomes" id="UP000013827"/>
    </source>
</evidence>
<sequence length="160" mass="17471">GTGSKDIGQLWTSDAPGRQGSEAEQLQRGWERNVVLSLFFGPSPATIVDPKPSFQALEGRWVVAPVTDSLIYASDRVQPELARWVDDLARWDFRMIAPSHFDAREGTPEDLRAAFAPTLAKSRGGAATDPATPVTARPYNVDDVRLLDGIATELVKLKVI</sequence>
<feature type="region of interest" description="Disordered" evidence="1">
    <location>
        <begin position="1"/>
        <end position="25"/>
    </location>
</feature>
<reference evidence="3" key="1">
    <citation type="journal article" date="2013" name="Nature">
        <title>Pan genome of the phytoplankton Emiliania underpins its global distribution.</title>
        <authorList>
            <person name="Read B.A."/>
            <person name="Kegel J."/>
            <person name="Klute M.J."/>
            <person name="Kuo A."/>
            <person name="Lefebvre S.C."/>
            <person name="Maumus F."/>
            <person name="Mayer C."/>
            <person name="Miller J."/>
            <person name="Monier A."/>
            <person name="Salamov A."/>
            <person name="Young J."/>
            <person name="Aguilar M."/>
            <person name="Claverie J.M."/>
            <person name="Frickenhaus S."/>
            <person name="Gonzalez K."/>
            <person name="Herman E.K."/>
            <person name="Lin Y.C."/>
            <person name="Napier J."/>
            <person name="Ogata H."/>
            <person name="Sarno A.F."/>
            <person name="Shmutz J."/>
            <person name="Schroeder D."/>
            <person name="de Vargas C."/>
            <person name="Verret F."/>
            <person name="von Dassow P."/>
            <person name="Valentin K."/>
            <person name="Van de Peer Y."/>
            <person name="Wheeler G."/>
            <person name="Dacks J.B."/>
            <person name="Delwiche C.F."/>
            <person name="Dyhrman S.T."/>
            <person name="Glockner G."/>
            <person name="John U."/>
            <person name="Richards T."/>
            <person name="Worden A.Z."/>
            <person name="Zhang X."/>
            <person name="Grigoriev I.V."/>
            <person name="Allen A.E."/>
            <person name="Bidle K."/>
            <person name="Borodovsky M."/>
            <person name="Bowler C."/>
            <person name="Brownlee C."/>
            <person name="Cock J.M."/>
            <person name="Elias M."/>
            <person name="Gladyshev V.N."/>
            <person name="Groth M."/>
            <person name="Guda C."/>
            <person name="Hadaegh A."/>
            <person name="Iglesias-Rodriguez M.D."/>
            <person name="Jenkins J."/>
            <person name="Jones B.M."/>
            <person name="Lawson T."/>
            <person name="Leese F."/>
            <person name="Lindquist E."/>
            <person name="Lobanov A."/>
            <person name="Lomsadze A."/>
            <person name="Malik S.B."/>
            <person name="Marsh M.E."/>
            <person name="Mackinder L."/>
            <person name="Mock T."/>
            <person name="Mueller-Roeber B."/>
            <person name="Pagarete A."/>
            <person name="Parker M."/>
            <person name="Probert I."/>
            <person name="Quesneville H."/>
            <person name="Raines C."/>
            <person name="Rensing S.A."/>
            <person name="Riano-Pachon D.M."/>
            <person name="Richier S."/>
            <person name="Rokitta S."/>
            <person name="Shiraiwa Y."/>
            <person name="Soanes D.M."/>
            <person name="van der Giezen M."/>
            <person name="Wahlund T.M."/>
            <person name="Williams B."/>
            <person name="Wilson W."/>
            <person name="Wolfe G."/>
            <person name="Wurch L.L."/>
        </authorList>
    </citation>
    <scope>NUCLEOTIDE SEQUENCE</scope>
</reference>
<keyword evidence="3" id="KW-1185">Reference proteome</keyword>